<evidence type="ECO:0000256" key="1">
    <source>
        <dbReference type="SAM" id="Phobius"/>
    </source>
</evidence>
<feature type="chain" id="PRO_5025648031" description="Extracellular membrane protein CFEM domain-containing protein" evidence="2">
    <location>
        <begin position="39"/>
        <end position="213"/>
    </location>
</feature>
<evidence type="ECO:0000256" key="2">
    <source>
        <dbReference type="SAM" id="SignalP"/>
    </source>
</evidence>
<dbReference type="OrthoDB" id="4770400at2759"/>
<keyword evidence="1" id="KW-1133">Transmembrane helix</keyword>
<dbReference type="EMBL" id="ML994644">
    <property type="protein sequence ID" value="KAF2183016.1"/>
    <property type="molecule type" value="Genomic_DNA"/>
</dbReference>
<organism evidence="3 4">
    <name type="scientific">Zopfia rhizophila CBS 207.26</name>
    <dbReference type="NCBI Taxonomy" id="1314779"/>
    <lineage>
        <taxon>Eukaryota</taxon>
        <taxon>Fungi</taxon>
        <taxon>Dikarya</taxon>
        <taxon>Ascomycota</taxon>
        <taxon>Pezizomycotina</taxon>
        <taxon>Dothideomycetes</taxon>
        <taxon>Dothideomycetes incertae sedis</taxon>
        <taxon>Zopfiaceae</taxon>
        <taxon>Zopfia</taxon>
    </lineage>
</organism>
<evidence type="ECO:0000313" key="4">
    <source>
        <dbReference type="Proteomes" id="UP000800200"/>
    </source>
</evidence>
<evidence type="ECO:0000313" key="3">
    <source>
        <dbReference type="EMBL" id="KAF2183016.1"/>
    </source>
</evidence>
<evidence type="ECO:0008006" key="5">
    <source>
        <dbReference type="Google" id="ProtNLM"/>
    </source>
</evidence>
<dbReference type="Proteomes" id="UP000800200">
    <property type="component" value="Unassembled WGS sequence"/>
</dbReference>
<reference evidence="3" key="1">
    <citation type="journal article" date="2020" name="Stud. Mycol.">
        <title>101 Dothideomycetes genomes: a test case for predicting lifestyles and emergence of pathogens.</title>
        <authorList>
            <person name="Haridas S."/>
            <person name="Albert R."/>
            <person name="Binder M."/>
            <person name="Bloem J."/>
            <person name="Labutti K."/>
            <person name="Salamov A."/>
            <person name="Andreopoulos B."/>
            <person name="Baker S."/>
            <person name="Barry K."/>
            <person name="Bills G."/>
            <person name="Bluhm B."/>
            <person name="Cannon C."/>
            <person name="Castanera R."/>
            <person name="Culley D."/>
            <person name="Daum C."/>
            <person name="Ezra D."/>
            <person name="Gonzalez J."/>
            <person name="Henrissat B."/>
            <person name="Kuo A."/>
            <person name="Liang C."/>
            <person name="Lipzen A."/>
            <person name="Lutzoni F."/>
            <person name="Magnuson J."/>
            <person name="Mondo S."/>
            <person name="Nolan M."/>
            <person name="Ohm R."/>
            <person name="Pangilinan J."/>
            <person name="Park H.-J."/>
            <person name="Ramirez L."/>
            <person name="Alfaro M."/>
            <person name="Sun H."/>
            <person name="Tritt A."/>
            <person name="Yoshinaga Y."/>
            <person name="Zwiers L.-H."/>
            <person name="Turgeon B."/>
            <person name="Goodwin S."/>
            <person name="Spatafora J."/>
            <person name="Crous P."/>
            <person name="Grigoriev I."/>
        </authorList>
    </citation>
    <scope>NUCLEOTIDE SEQUENCE</scope>
    <source>
        <strain evidence="3">CBS 207.26</strain>
    </source>
</reference>
<keyword evidence="1" id="KW-0812">Transmembrane</keyword>
<keyword evidence="2" id="KW-0732">Signal</keyword>
<proteinExistence type="predicted"/>
<name>A0A6A6DZD8_9PEZI</name>
<dbReference type="AlphaFoldDB" id="A0A6A6DZD8"/>
<feature type="transmembrane region" description="Helical" evidence="1">
    <location>
        <begin position="179"/>
        <end position="197"/>
    </location>
</feature>
<keyword evidence="4" id="KW-1185">Reference proteome</keyword>
<accession>A0A6A6DZD8</accession>
<feature type="non-terminal residue" evidence="3">
    <location>
        <position position="1"/>
    </location>
</feature>
<sequence length="213" mass="22859">MPTIIESPSNMYLRSNRSSPRLLAVGLCVLLCMHKVTCQVISDDSIVFSTMAGWKDMRSCVTCAFGGVSCSSEVLKRAGCETNKCLCKSSLLGEVVKDIGELALSYCSNYDDQKTATSFMLAYCSQKGYTSIGSVVEAPETTGQATETIGAFIATTTVTAVVTVLVSAAPMQRALHHSFVLVSAVMMAVLGSGLWFVKNQRLMGDDFARHHDA</sequence>
<feature type="signal peptide" evidence="2">
    <location>
        <begin position="1"/>
        <end position="38"/>
    </location>
</feature>
<gene>
    <name evidence="3" type="ORF">K469DRAFT_710962</name>
</gene>
<feature type="transmembrane region" description="Helical" evidence="1">
    <location>
        <begin position="149"/>
        <end position="167"/>
    </location>
</feature>
<keyword evidence="1" id="KW-0472">Membrane</keyword>
<protein>
    <recommendedName>
        <fullName evidence="5">Extracellular membrane protein CFEM domain-containing protein</fullName>
    </recommendedName>
</protein>